<evidence type="ECO:0000256" key="4">
    <source>
        <dbReference type="ARBA" id="ARBA00022519"/>
    </source>
</evidence>
<evidence type="ECO:0000256" key="7">
    <source>
        <dbReference type="ARBA" id="ARBA00023136"/>
    </source>
</evidence>
<accession>A0ABP8PTN4</accession>
<dbReference type="InterPro" id="IPR025966">
    <property type="entry name" value="OppC_N"/>
</dbReference>
<dbReference type="RefSeq" id="WP_345008885.1">
    <property type="nucleotide sequence ID" value="NZ_BAABFC010000001.1"/>
</dbReference>
<proteinExistence type="inferred from homology"/>
<dbReference type="PANTHER" id="PTHR43386:SF5">
    <property type="entry name" value="PUTRESCINE EXPORT SYSTEM PERMEASE PROTEIN SAPC"/>
    <property type="match status" value="1"/>
</dbReference>
<keyword evidence="12" id="KW-1185">Reference proteome</keyword>
<evidence type="ECO:0000313" key="11">
    <source>
        <dbReference type="EMBL" id="GAA4492294.1"/>
    </source>
</evidence>
<dbReference type="InterPro" id="IPR050366">
    <property type="entry name" value="BP-dependent_transpt_permease"/>
</dbReference>
<comment type="subcellular location">
    <subcellularLocation>
        <location evidence="1">Cell inner membrane</location>
        <topology evidence="1">Multi-pass membrane protein</topology>
    </subcellularLocation>
    <subcellularLocation>
        <location evidence="9">Cell membrane</location>
        <topology evidence="9">Multi-pass membrane protein</topology>
    </subcellularLocation>
</comment>
<reference evidence="12" key="1">
    <citation type="journal article" date="2019" name="Int. J. Syst. Evol. Microbiol.">
        <title>The Global Catalogue of Microorganisms (GCM) 10K type strain sequencing project: providing services to taxonomists for standard genome sequencing and annotation.</title>
        <authorList>
            <consortium name="The Broad Institute Genomics Platform"/>
            <consortium name="The Broad Institute Genome Sequencing Center for Infectious Disease"/>
            <person name="Wu L."/>
            <person name="Ma J."/>
        </authorList>
    </citation>
    <scope>NUCLEOTIDE SEQUENCE [LARGE SCALE GENOMIC DNA]</scope>
    <source>
        <strain evidence="12">JCM 32226</strain>
    </source>
</reference>
<feature type="transmembrane region" description="Helical" evidence="9">
    <location>
        <begin position="135"/>
        <end position="156"/>
    </location>
</feature>
<protein>
    <submittedName>
        <fullName evidence="11">ABC transporter permease subunit</fullName>
    </submittedName>
</protein>
<dbReference type="EMBL" id="BAABFC010000001">
    <property type="protein sequence ID" value="GAA4492294.1"/>
    <property type="molecule type" value="Genomic_DNA"/>
</dbReference>
<evidence type="ECO:0000256" key="8">
    <source>
        <dbReference type="ARBA" id="ARBA00024202"/>
    </source>
</evidence>
<dbReference type="CDD" id="cd06261">
    <property type="entry name" value="TM_PBP2"/>
    <property type="match status" value="1"/>
</dbReference>
<keyword evidence="2 9" id="KW-0813">Transport</keyword>
<evidence type="ECO:0000256" key="5">
    <source>
        <dbReference type="ARBA" id="ARBA00022692"/>
    </source>
</evidence>
<dbReference type="SUPFAM" id="SSF161098">
    <property type="entry name" value="MetI-like"/>
    <property type="match status" value="1"/>
</dbReference>
<evidence type="ECO:0000256" key="6">
    <source>
        <dbReference type="ARBA" id="ARBA00022989"/>
    </source>
</evidence>
<keyword evidence="4" id="KW-0997">Cell inner membrane</keyword>
<dbReference type="InterPro" id="IPR000515">
    <property type="entry name" value="MetI-like"/>
</dbReference>
<evidence type="ECO:0000313" key="12">
    <source>
        <dbReference type="Proteomes" id="UP001501321"/>
    </source>
</evidence>
<evidence type="ECO:0000256" key="9">
    <source>
        <dbReference type="RuleBase" id="RU363032"/>
    </source>
</evidence>
<evidence type="ECO:0000256" key="3">
    <source>
        <dbReference type="ARBA" id="ARBA00022475"/>
    </source>
</evidence>
<dbReference type="PANTHER" id="PTHR43386">
    <property type="entry name" value="OLIGOPEPTIDE TRANSPORT SYSTEM PERMEASE PROTEIN APPC"/>
    <property type="match status" value="1"/>
</dbReference>
<dbReference type="InterPro" id="IPR035906">
    <property type="entry name" value="MetI-like_sf"/>
</dbReference>
<feature type="transmembrane region" description="Helical" evidence="9">
    <location>
        <begin position="100"/>
        <end position="123"/>
    </location>
</feature>
<dbReference type="Pfam" id="PF00528">
    <property type="entry name" value="BPD_transp_1"/>
    <property type="match status" value="1"/>
</dbReference>
<evidence type="ECO:0000259" key="10">
    <source>
        <dbReference type="PROSITE" id="PS50928"/>
    </source>
</evidence>
<evidence type="ECO:0000256" key="1">
    <source>
        <dbReference type="ARBA" id="ARBA00004429"/>
    </source>
</evidence>
<dbReference type="PROSITE" id="PS50928">
    <property type="entry name" value="ABC_TM1"/>
    <property type="match status" value="1"/>
</dbReference>
<comment type="similarity">
    <text evidence="8">Belongs to the binding-protein-dependent transport system permease family. OppBC subfamily.</text>
</comment>
<dbReference type="Gene3D" id="1.10.3720.10">
    <property type="entry name" value="MetI-like"/>
    <property type="match status" value="1"/>
</dbReference>
<keyword evidence="6 9" id="KW-1133">Transmembrane helix</keyword>
<organism evidence="11 12">
    <name type="scientific">Pseudaeromonas paramecii</name>
    <dbReference type="NCBI Taxonomy" id="2138166"/>
    <lineage>
        <taxon>Bacteria</taxon>
        <taxon>Pseudomonadati</taxon>
        <taxon>Pseudomonadota</taxon>
        <taxon>Gammaproteobacteria</taxon>
        <taxon>Aeromonadales</taxon>
        <taxon>Aeromonadaceae</taxon>
        <taxon>Pseudaeromonas</taxon>
    </lineage>
</organism>
<sequence>MARKIKVYPEIKVPSALGQTWAAYRQDSLAMLGLWGLLFLLATLCFGPMMVSFDPLKQDPNALLLPPSWTQQGTIEYFFGTDDLGRDLLSRLVHGARLTFGYALVATLVALLCGCLLGLIGGMSRGLLASTLHHVLDPLLSIPSLLLAIVLVALLGPGLPNVTLAITLALIPQITRATYNAVRQELGKEYVTAARLDGSPPYRILRWAVLPNILDTLVAQTTRALSMAILDISTVSFLGIGAQAPAPEWGNMLAGGLELIYVASWNVTLPGLAIMLSVVITNLVGDGLRNALQKGMD</sequence>
<keyword evidence="7 9" id="KW-0472">Membrane</keyword>
<name>A0ABP8PTN4_9GAMM</name>
<comment type="caution">
    <text evidence="11">The sequence shown here is derived from an EMBL/GenBank/DDBJ whole genome shotgun (WGS) entry which is preliminary data.</text>
</comment>
<dbReference type="Proteomes" id="UP001501321">
    <property type="component" value="Unassembled WGS sequence"/>
</dbReference>
<feature type="domain" description="ABC transmembrane type-1" evidence="10">
    <location>
        <begin position="96"/>
        <end position="285"/>
    </location>
</feature>
<feature type="transmembrane region" description="Helical" evidence="9">
    <location>
        <begin position="262"/>
        <end position="284"/>
    </location>
</feature>
<gene>
    <name evidence="11" type="ORF">GCM10023095_00540</name>
</gene>
<feature type="transmembrane region" description="Helical" evidence="9">
    <location>
        <begin position="29"/>
        <end position="51"/>
    </location>
</feature>
<evidence type="ECO:0000256" key="2">
    <source>
        <dbReference type="ARBA" id="ARBA00022448"/>
    </source>
</evidence>
<keyword evidence="5 9" id="KW-0812">Transmembrane</keyword>
<keyword evidence="3" id="KW-1003">Cell membrane</keyword>
<dbReference type="Pfam" id="PF12911">
    <property type="entry name" value="OppC_N"/>
    <property type="match status" value="1"/>
</dbReference>